<dbReference type="Pfam" id="PF07969">
    <property type="entry name" value="Amidohydro_3"/>
    <property type="match status" value="1"/>
</dbReference>
<reference evidence="2" key="1">
    <citation type="submission" date="2020-08" db="EMBL/GenBank/DDBJ databases">
        <title>Genome public.</title>
        <authorList>
            <person name="Liu C."/>
            <person name="Sun Q."/>
        </authorList>
    </citation>
    <scope>NUCLEOTIDE SEQUENCE</scope>
    <source>
        <strain evidence="2">NSJ-52</strain>
    </source>
</reference>
<dbReference type="PANTHER" id="PTHR22642:SF2">
    <property type="entry name" value="PROTEIN LONG AFTER FAR-RED 3"/>
    <property type="match status" value="1"/>
</dbReference>
<dbReference type="Proteomes" id="UP000607645">
    <property type="component" value="Unassembled WGS sequence"/>
</dbReference>
<comment type="caution">
    <text evidence="2">The sequence shown here is derived from an EMBL/GenBank/DDBJ whole genome shotgun (WGS) entry which is preliminary data.</text>
</comment>
<dbReference type="Gene3D" id="3.10.310.70">
    <property type="match status" value="1"/>
</dbReference>
<dbReference type="Gene3D" id="3.20.20.140">
    <property type="entry name" value="Metal-dependent hydrolases"/>
    <property type="match status" value="1"/>
</dbReference>
<organism evidence="2 3">
    <name type="scientific">Lawsonibacter faecis</name>
    <dbReference type="NCBI Taxonomy" id="2763052"/>
    <lineage>
        <taxon>Bacteria</taxon>
        <taxon>Bacillati</taxon>
        <taxon>Bacillota</taxon>
        <taxon>Clostridia</taxon>
        <taxon>Eubacteriales</taxon>
        <taxon>Oscillospiraceae</taxon>
        <taxon>Lawsonibacter</taxon>
    </lineage>
</organism>
<dbReference type="RefSeq" id="WP_155148045.1">
    <property type="nucleotide sequence ID" value="NZ_JACOPQ010000003.1"/>
</dbReference>
<dbReference type="SUPFAM" id="SSF51556">
    <property type="entry name" value="Metallo-dependent hydrolases"/>
    <property type="match status" value="1"/>
</dbReference>
<dbReference type="GO" id="GO:0016810">
    <property type="term" value="F:hydrolase activity, acting on carbon-nitrogen (but not peptide) bonds"/>
    <property type="evidence" value="ECO:0007669"/>
    <property type="project" value="InterPro"/>
</dbReference>
<dbReference type="EMBL" id="JACOPQ010000003">
    <property type="protein sequence ID" value="MBC5736423.1"/>
    <property type="molecule type" value="Genomic_DNA"/>
</dbReference>
<dbReference type="Gene3D" id="2.30.40.10">
    <property type="entry name" value="Urease, subunit C, domain 1"/>
    <property type="match status" value="1"/>
</dbReference>
<feature type="domain" description="Amidohydrolase 3" evidence="1">
    <location>
        <begin position="51"/>
        <end position="558"/>
    </location>
</feature>
<gene>
    <name evidence="2" type="ORF">H8S62_05315</name>
</gene>
<name>A0A8J6JA34_9FIRM</name>
<dbReference type="PANTHER" id="PTHR22642">
    <property type="entry name" value="IMIDAZOLONEPROPIONASE"/>
    <property type="match status" value="1"/>
</dbReference>
<dbReference type="SUPFAM" id="SSF51338">
    <property type="entry name" value="Composite domain of metallo-dependent hydrolases"/>
    <property type="match status" value="1"/>
</dbReference>
<protein>
    <submittedName>
        <fullName evidence="2">Amidohydrolase</fullName>
    </submittedName>
</protein>
<dbReference type="InterPro" id="IPR011059">
    <property type="entry name" value="Metal-dep_hydrolase_composite"/>
</dbReference>
<dbReference type="InterPro" id="IPR032466">
    <property type="entry name" value="Metal_Hydrolase"/>
</dbReference>
<sequence>MVKADLVIKNGKIATVDRNFSYVEAVACRNGYIIDRGANAEIEAYIGPDTKVIDALGRLVLPAANDSHIHATHAGYTLSPTFLDFSGPEYTTMDAILSKVKEACDKAAPGQWVFGCGFVDSSIKELAAENRIMNRWDLDSVSKDVPVALTEFSLHSMVCNSKALEIAGIDRNYPEIPASVGYIDRDESGEPLGRFHEWGAQNLLCEKCPILSDGEIEDSIRRIQRALNAEGITSHEDILGEGGEHVFRGTWGTRPIHIYEKMAERGELTARVSINYFSAIGGAESYDSIIRGTERIKDSIPEFKDRNWVKGDTIKFFVDLGGPTWQRKETRLNEPRIAWAGSEDEVRSEIARTICELQRMGWQIGIHTCGGGAMDACTDGIALANQLYPGKDLRHFLIHCDDTTLEGAAKMAKNGIGQALQPVAADIIFAWNTPVLTAKEEVFSFQAYTDMGVNLTGGSDAPCPYPMNWRKGVQFCVTRTTSAGYCARPDLVMNREDAVRMYTINGAYQEHMEHVRGSIEINKVADFQILDKDIMTCPADEIGSAKVVMTICGGRVVYEA</sequence>
<evidence type="ECO:0000313" key="3">
    <source>
        <dbReference type="Proteomes" id="UP000607645"/>
    </source>
</evidence>
<evidence type="ECO:0000313" key="2">
    <source>
        <dbReference type="EMBL" id="MBC5736423.1"/>
    </source>
</evidence>
<evidence type="ECO:0000259" key="1">
    <source>
        <dbReference type="Pfam" id="PF07969"/>
    </source>
</evidence>
<dbReference type="AlphaFoldDB" id="A0A8J6JA34"/>
<accession>A0A8J6JA34</accession>
<keyword evidence="3" id="KW-1185">Reference proteome</keyword>
<proteinExistence type="predicted"/>
<dbReference type="InterPro" id="IPR013108">
    <property type="entry name" value="Amidohydro_3"/>
</dbReference>